<evidence type="ECO:0008006" key="3">
    <source>
        <dbReference type="Google" id="ProtNLM"/>
    </source>
</evidence>
<organism evidence="1 2">
    <name type="scientific">Perca fluviatilis</name>
    <name type="common">European perch</name>
    <dbReference type="NCBI Taxonomy" id="8168"/>
    <lineage>
        <taxon>Eukaryota</taxon>
        <taxon>Metazoa</taxon>
        <taxon>Chordata</taxon>
        <taxon>Craniata</taxon>
        <taxon>Vertebrata</taxon>
        <taxon>Euteleostomi</taxon>
        <taxon>Actinopterygii</taxon>
        <taxon>Neopterygii</taxon>
        <taxon>Teleostei</taxon>
        <taxon>Neoteleostei</taxon>
        <taxon>Acanthomorphata</taxon>
        <taxon>Eupercaria</taxon>
        <taxon>Perciformes</taxon>
        <taxon>Percoidei</taxon>
        <taxon>Percidae</taxon>
        <taxon>Percinae</taxon>
        <taxon>Perca</taxon>
    </lineage>
</organism>
<comment type="caution">
    <text evidence="1">The sequence shown here is derived from an EMBL/GenBank/DDBJ whole genome shotgun (WGS) entry which is preliminary data.</text>
</comment>
<proteinExistence type="predicted"/>
<dbReference type="Gene3D" id="1.20.900.10">
    <property type="entry name" value="Dbl homology (DH) domain"/>
    <property type="match status" value="1"/>
</dbReference>
<evidence type="ECO:0000313" key="2">
    <source>
        <dbReference type="Proteomes" id="UP000465112"/>
    </source>
</evidence>
<dbReference type="GO" id="GO:0007266">
    <property type="term" value="P:Rho protein signal transduction"/>
    <property type="evidence" value="ECO:0007669"/>
    <property type="project" value="TreeGrafter"/>
</dbReference>
<sequence>MERSVTIIGPFLAPADRRPGHVDQRRLTTVSLPRDKNVAVLILLLLKILDFLKVENREKELCPNSSSRLHERRRSSVVVSLPGLDVSPGDLFVSNGAADILNDSNFSDTKKSKWPFSRRGTTKGKSQTGTASDIEKYLSTSQIQDWRNPDLQRYKDYSLAEFLRDQSSQVSAASDPQGFKRGEAIWELFTSECVYFLDQLMVLKEVFLATLTNLHIQNCLTDVDSWRLFANLNELCLV</sequence>
<dbReference type="EMBL" id="VHII01000008">
    <property type="protein sequence ID" value="KAF1386552.1"/>
    <property type="molecule type" value="Genomic_DNA"/>
</dbReference>
<dbReference type="PANTHER" id="PTHR13217:SF6">
    <property type="entry name" value="PLECKSTRIN HOMOLOGY DOMAIN-CONTAINING FAMILY G MEMBER 7"/>
    <property type="match status" value="1"/>
</dbReference>
<dbReference type="AlphaFoldDB" id="A0A6A5FE57"/>
<dbReference type="SUPFAM" id="SSF48065">
    <property type="entry name" value="DBL homology domain (DH-domain)"/>
    <property type="match status" value="1"/>
</dbReference>
<name>A0A6A5FE57_PERFL</name>
<evidence type="ECO:0000313" key="1">
    <source>
        <dbReference type="EMBL" id="KAF1386552.1"/>
    </source>
</evidence>
<gene>
    <name evidence="1" type="ORF">PFLUV_G00096040</name>
</gene>
<dbReference type="PANTHER" id="PTHR13217">
    <property type="entry name" value="PLECKSTRIN HOMOLOGY DOMAIN-CONTAINING FAMILY G MEMBER 7"/>
    <property type="match status" value="1"/>
</dbReference>
<reference evidence="1 2" key="1">
    <citation type="submission" date="2019-06" db="EMBL/GenBank/DDBJ databases">
        <title>A chromosome-scale genome assembly of the European perch, Perca fluviatilis.</title>
        <authorList>
            <person name="Roques C."/>
            <person name="Zahm M."/>
            <person name="Cabau C."/>
            <person name="Klopp C."/>
            <person name="Bouchez O."/>
            <person name="Donnadieu C."/>
            <person name="Kuhl H."/>
            <person name="Gislard M."/>
            <person name="Guendouz S."/>
            <person name="Journot L."/>
            <person name="Haffray P."/>
            <person name="Bestin A."/>
            <person name="Morvezen R."/>
            <person name="Feron R."/>
            <person name="Wen M."/>
            <person name="Jouanno E."/>
            <person name="Herpin A."/>
            <person name="Schartl M."/>
            <person name="Postlethwait J."/>
            <person name="Schaerlinger B."/>
            <person name="Chardard D."/>
            <person name="Lecocq T."/>
            <person name="Poncet C."/>
            <person name="Jaffrelo L."/>
            <person name="Lampietro C."/>
            <person name="Guiguen Y."/>
        </authorList>
    </citation>
    <scope>NUCLEOTIDE SEQUENCE [LARGE SCALE GENOMIC DNA]</scope>
    <source>
        <tissue evidence="1">Blood</tissue>
    </source>
</reference>
<dbReference type="Proteomes" id="UP000465112">
    <property type="component" value="Chromosome 8"/>
</dbReference>
<protein>
    <recommendedName>
        <fullName evidence="3">DH domain-containing protein</fullName>
    </recommendedName>
</protein>
<dbReference type="InterPro" id="IPR040181">
    <property type="entry name" value="PKHG5/7"/>
</dbReference>
<dbReference type="InterPro" id="IPR035899">
    <property type="entry name" value="DBL_dom_sf"/>
</dbReference>
<keyword evidence="2" id="KW-1185">Reference proteome</keyword>
<accession>A0A6A5FE57</accession>